<evidence type="ECO:0000259" key="7">
    <source>
        <dbReference type="Pfam" id="PF02668"/>
    </source>
</evidence>
<dbReference type="EMBL" id="QUMO01000003">
    <property type="protein sequence ID" value="REF86021.1"/>
    <property type="molecule type" value="Genomic_DNA"/>
</dbReference>
<dbReference type="SUPFAM" id="SSF51197">
    <property type="entry name" value="Clavaminate synthase-like"/>
    <property type="match status" value="1"/>
</dbReference>
<name>A0A3D9YWD2_9HYPH</name>
<dbReference type="PANTHER" id="PTHR30468">
    <property type="entry name" value="ALPHA-KETOGLUTARATE-DEPENDENT SULFONATE DIOXYGENASE"/>
    <property type="match status" value="1"/>
</dbReference>
<evidence type="ECO:0000256" key="4">
    <source>
        <dbReference type="ARBA" id="ARBA00022964"/>
    </source>
</evidence>
<dbReference type="Proteomes" id="UP000256900">
    <property type="component" value="Unassembled WGS sequence"/>
</dbReference>
<dbReference type="Gene3D" id="3.60.130.10">
    <property type="entry name" value="Clavaminate synthase-like"/>
    <property type="match status" value="1"/>
</dbReference>
<dbReference type="GO" id="GO:0016706">
    <property type="term" value="F:2-oxoglutarate-dependent dioxygenase activity"/>
    <property type="evidence" value="ECO:0007669"/>
    <property type="project" value="TreeGrafter"/>
</dbReference>
<dbReference type="InterPro" id="IPR042098">
    <property type="entry name" value="TauD-like_sf"/>
</dbReference>
<evidence type="ECO:0000313" key="9">
    <source>
        <dbReference type="Proteomes" id="UP000256900"/>
    </source>
</evidence>
<evidence type="ECO:0000256" key="6">
    <source>
        <dbReference type="ARBA" id="ARBA00023004"/>
    </source>
</evidence>
<dbReference type="PANTHER" id="PTHR30468:SF5">
    <property type="entry name" value="ALPHA-KETOGLUTARATE-DEPENDENT SULFATE ESTER DIOXYGENASE"/>
    <property type="match status" value="1"/>
</dbReference>
<comment type="similarity">
    <text evidence="2">Belongs to the TfdA dioxygenase family.</text>
</comment>
<keyword evidence="9" id="KW-1185">Reference proteome</keyword>
<comment type="caution">
    <text evidence="8">The sequence shown here is derived from an EMBL/GenBank/DDBJ whole genome shotgun (WGS) entry which is preliminary data.</text>
</comment>
<comment type="cofactor">
    <cofactor evidence="1">
        <name>Fe(2+)</name>
        <dbReference type="ChEBI" id="CHEBI:29033"/>
    </cofactor>
</comment>
<dbReference type="InterPro" id="IPR051323">
    <property type="entry name" value="AtsK-like"/>
</dbReference>
<dbReference type="InterPro" id="IPR003819">
    <property type="entry name" value="TauD/TfdA-like"/>
</dbReference>
<dbReference type="AlphaFoldDB" id="A0A3D9YWD2"/>
<dbReference type="OrthoDB" id="7209371at2"/>
<sequence length="311" mass="34221">MSVANLHQQDISAIKVKPIGGRIGAEIEGVKLSGELSATVVAGINAALLKHKVIVFRAQAHLDDAKQEAFGRLLGDLVPHPTVPSVAGTEAVLELDGAHGIRASSWHTDVTFRDAYPKISILRSVVAPERGGDTVWANTAAAYAELPDALRDFADKVWALHTNRYDYAAAAGSAALKKINPEILKQYRDIFTSTVFETEHPLVHIHPETGERSLVIGHFVKELIGFSPSDSRLLLHIFHEHATRPENTFRWRWSQGDVVIWDNRATLHRAVDDYDDLPRIVHRTTLAGIPNISVDGRTSVTRVITKEQIAA</sequence>
<evidence type="ECO:0000256" key="1">
    <source>
        <dbReference type="ARBA" id="ARBA00001954"/>
    </source>
</evidence>
<reference evidence="8 9" key="1">
    <citation type="submission" date="2018-08" db="EMBL/GenBank/DDBJ databases">
        <title>Genomic Encyclopedia of Type Strains, Phase IV (KMG-IV): sequencing the most valuable type-strain genomes for metagenomic binning, comparative biology and taxonomic classification.</title>
        <authorList>
            <person name="Goeker M."/>
        </authorList>
    </citation>
    <scope>NUCLEOTIDE SEQUENCE [LARGE SCALE GENOMIC DNA]</scope>
    <source>
        <strain evidence="8 9">BW863</strain>
    </source>
</reference>
<organism evidence="8 9">
    <name type="scientific">Methylovirgula ligni</name>
    <dbReference type="NCBI Taxonomy" id="569860"/>
    <lineage>
        <taxon>Bacteria</taxon>
        <taxon>Pseudomonadati</taxon>
        <taxon>Pseudomonadota</taxon>
        <taxon>Alphaproteobacteria</taxon>
        <taxon>Hyphomicrobiales</taxon>
        <taxon>Beijerinckiaceae</taxon>
        <taxon>Methylovirgula</taxon>
    </lineage>
</organism>
<keyword evidence="6" id="KW-0408">Iron</keyword>
<feature type="domain" description="TauD/TfdA-like" evidence="7">
    <location>
        <begin position="16"/>
        <end position="285"/>
    </location>
</feature>
<protein>
    <submittedName>
        <fullName evidence="8">Taurine dioxygenase</fullName>
    </submittedName>
</protein>
<evidence type="ECO:0000256" key="5">
    <source>
        <dbReference type="ARBA" id="ARBA00023002"/>
    </source>
</evidence>
<keyword evidence="3" id="KW-0479">Metal-binding</keyword>
<dbReference type="RefSeq" id="WP_115836608.1">
    <property type="nucleotide sequence ID" value="NZ_CP025086.1"/>
</dbReference>
<proteinExistence type="inferred from homology"/>
<evidence type="ECO:0000256" key="3">
    <source>
        <dbReference type="ARBA" id="ARBA00022723"/>
    </source>
</evidence>
<keyword evidence="4 8" id="KW-0223">Dioxygenase</keyword>
<gene>
    <name evidence="8" type="ORF">DES32_2063</name>
</gene>
<dbReference type="FunFam" id="3.60.130.10:FF:000002">
    <property type="entry name" value="Alpha-ketoglutarate-dependent taurine dioxygenase"/>
    <property type="match status" value="1"/>
</dbReference>
<accession>A0A3D9YWD2</accession>
<evidence type="ECO:0000256" key="2">
    <source>
        <dbReference type="ARBA" id="ARBA00005896"/>
    </source>
</evidence>
<dbReference type="GO" id="GO:0046872">
    <property type="term" value="F:metal ion binding"/>
    <property type="evidence" value="ECO:0007669"/>
    <property type="project" value="UniProtKB-KW"/>
</dbReference>
<dbReference type="Pfam" id="PF02668">
    <property type="entry name" value="TauD"/>
    <property type="match status" value="1"/>
</dbReference>
<keyword evidence="5" id="KW-0560">Oxidoreductase</keyword>
<evidence type="ECO:0000313" key="8">
    <source>
        <dbReference type="EMBL" id="REF86021.1"/>
    </source>
</evidence>
<dbReference type="GO" id="GO:0005737">
    <property type="term" value="C:cytoplasm"/>
    <property type="evidence" value="ECO:0007669"/>
    <property type="project" value="TreeGrafter"/>
</dbReference>